<keyword evidence="1" id="KW-0812">Transmembrane</keyword>
<dbReference type="EMBL" id="JAATVY010000017">
    <property type="protein sequence ID" value="NJC72305.1"/>
    <property type="molecule type" value="Genomic_DNA"/>
</dbReference>
<reference evidence="2 3" key="1">
    <citation type="submission" date="2020-03" db="EMBL/GenBank/DDBJ databases">
        <title>WGS of the type strain of Planosporangium spp.</title>
        <authorList>
            <person name="Thawai C."/>
        </authorList>
    </citation>
    <scope>NUCLEOTIDE SEQUENCE [LARGE SCALE GENOMIC DNA]</scope>
    <source>
        <strain evidence="2 3">TBRC 5610</strain>
    </source>
</reference>
<evidence type="ECO:0008006" key="4">
    <source>
        <dbReference type="Google" id="ProtNLM"/>
    </source>
</evidence>
<evidence type="ECO:0000313" key="3">
    <source>
        <dbReference type="Proteomes" id="UP000722989"/>
    </source>
</evidence>
<dbReference type="Proteomes" id="UP000722989">
    <property type="component" value="Unassembled WGS sequence"/>
</dbReference>
<sequence>MPPSTRVRRHLDILVGILGFFTAVALVNTVVLEVRGEPALRAALVLLGFVLALGAVWRVRRR</sequence>
<feature type="transmembrane region" description="Helical" evidence="1">
    <location>
        <begin position="38"/>
        <end position="57"/>
    </location>
</feature>
<organism evidence="2 3">
    <name type="scientific">Planosporangium thailandense</name>
    <dbReference type="NCBI Taxonomy" id="765197"/>
    <lineage>
        <taxon>Bacteria</taxon>
        <taxon>Bacillati</taxon>
        <taxon>Actinomycetota</taxon>
        <taxon>Actinomycetes</taxon>
        <taxon>Micromonosporales</taxon>
        <taxon>Micromonosporaceae</taxon>
        <taxon>Planosporangium</taxon>
    </lineage>
</organism>
<comment type="caution">
    <text evidence="2">The sequence shown here is derived from an EMBL/GenBank/DDBJ whole genome shotgun (WGS) entry which is preliminary data.</text>
</comment>
<keyword evidence="3" id="KW-1185">Reference proteome</keyword>
<gene>
    <name evidence="2" type="ORF">HC031_21675</name>
</gene>
<protein>
    <recommendedName>
        <fullName evidence="4">Secreted protein with PEP-CTERM sorting signal</fullName>
    </recommendedName>
</protein>
<evidence type="ECO:0000256" key="1">
    <source>
        <dbReference type="SAM" id="Phobius"/>
    </source>
</evidence>
<dbReference type="RefSeq" id="WP_167927214.1">
    <property type="nucleotide sequence ID" value="NZ_JAATVY010000017.1"/>
</dbReference>
<feature type="transmembrane region" description="Helical" evidence="1">
    <location>
        <begin position="12"/>
        <end position="32"/>
    </location>
</feature>
<keyword evidence="1" id="KW-0472">Membrane</keyword>
<proteinExistence type="predicted"/>
<accession>A0ABX0Y4H3</accession>
<name>A0ABX0Y4H3_9ACTN</name>
<keyword evidence="1" id="KW-1133">Transmembrane helix</keyword>
<evidence type="ECO:0000313" key="2">
    <source>
        <dbReference type="EMBL" id="NJC72305.1"/>
    </source>
</evidence>